<evidence type="ECO:0000313" key="1">
    <source>
        <dbReference type="EMBL" id="RRT81996.1"/>
    </source>
</evidence>
<accession>A0A427B109</accession>
<dbReference type="Proteomes" id="UP000287651">
    <property type="component" value="Unassembled WGS sequence"/>
</dbReference>
<dbReference type="EMBL" id="AMZH03000779">
    <property type="protein sequence ID" value="RRT81996.1"/>
    <property type="molecule type" value="Genomic_DNA"/>
</dbReference>
<name>A0A427B109_ENSVE</name>
<evidence type="ECO:0000313" key="2">
    <source>
        <dbReference type="Proteomes" id="UP000287651"/>
    </source>
</evidence>
<protein>
    <submittedName>
        <fullName evidence="1">Uncharacterized protein</fullName>
    </submittedName>
</protein>
<gene>
    <name evidence="1" type="ORF">B296_00018765</name>
</gene>
<comment type="caution">
    <text evidence="1">The sequence shown here is derived from an EMBL/GenBank/DDBJ whole genome shotgun (WGS) entry which is preliminary data.</text>
</comment>
<proteinExistence type="predicted"/>
<organism evidence="1 2">
    <name type="scientific">Ensete ventricosum</name>
    <name type="common">Abyssinian banana</name>
    <name type="synonym">Musa ensete</name>
    <dbReference type="NCBI Taxonomy" id="4639"/>
    <lineage>
        <taxon>Eukaryota</taxon>
        <taxon>Viridiplantae</taxon>
        <taxon>Streptophyta</taxon>
        <taxon>Embryophyta</taxon>
        <taxon>Tracheophyta</taxon>
        <taxon>Spermatophyta</taxon>
        <taxon>Magnoliopsida</taxon>
        <taxon>Liliopsida</taxon>
        <taxon>Zingiberales</taxon>
        <taxon>Musaceae</taxon>
        <taxon>Ensete</taxon>
    </lineage>
</organism>
<dbReference type="AlphaFoldDB" id="A0A427B109"/>
<sequence length="86" mass="9403">MEPSTASIENTMAMVVFNQKSRPLFEGLKVMLYITDGTAKSRGRNPKAPMAALKAPKKGSIAATRVAMAMDSDRKMSLGTMFRAEY</sequence>
<reference evidence="1 2" key="1">
    <citation type="journal article" date="2014" name="Agronomy (Basel)">
        <title>A Draft Genome Sequence for Ensete ventricosum, the Drought-Tolerant Tree Against Hunger.</title>
        <authorList>
            <person name="Harrison J."/>
            <person name="Moore K.A."/>
            <person name="Paszkiewicz K."/>
            <person name="Jones T."/>
            <person name="Grant M."/>
            <person name="Ambacheew D."/>
            <person name="Muzemil S."/>
            <person name="Studholme D.J."/>
        </authorList>
    </citation>
    <scope>NUCLEOTIDE SEQUENCE [LARGE SCALE GENOMIC DNA]</scope>
</reference>